<keyword evidence="3 5" id="KW-0694">RNA-binding</keyword>
<feature type="domain" description="Nrap protein" evidence="12">
    <location>
        <begin position="1097"/>
        <end position="1258"/>
    </location>
</feature>
<evidence type="ECO:0000259" key="8">
    <source>
        <dbReference type="Pfam" id="PF17403"/>
    </source>
</evidence>
<evidence type="ECO:0000256" key="3">
    <source>
        <dbReference type="ARBA" id="ARBA00022884"/>
    </source>
</evidence>
<accession>A0A9P5ZWQ5</accession>
<feature type="region of interest" description="Disordered" evidence="6">
    <location>
        <begin position="1"/>
        <end position="84"/>
    </location>
</feature>
<comment type="caution">
    <text evidence="13">The sequence shown here is derived from an EMBL/GenBank/DDBJ whole genome shotgun (WGS) entry which is preliminary data.</text>
</comment>
<evidence type="ECO:0000256" key="5">
    <source>
        <dbReference type="RuleBase" id="RU364032"/>
    </source>
</evidence>
<evidence type="ECO:0000259" key="9">
    <source>
        <dbReference type="Pfam" id="PF17404"/>
    </source>
</evidence>
<keyword evidence="14" id="KW-1185">Reference proteome</keyword>
<dbReference type="GO" id="GO:0006409">
    <property type="term" value="P:tRNA export from nucleus"/>
    <property type="evidence" value="ECO:0007669"/>
    <property type="project" value="TreeGrafter"/>
</dbReference>
<sequence length="1264" mass="139186">MALGVKRKRAQDQEGRESSKTGKWHDPEVLSGEDVSDDDHGDFEDLEEGDTVEAEWGGISAETNVVEQQQRSGTKPKKPPTGEELRVIKDATDLFRSSSFKLQVDALLPNVRPKASRIPPLERFLLALHTFLTSLPPISAEHPLVAARKMAKKGVAVPYPLPQPTEDTNWKVAFEKPSEITLVGSWANKSGIKGRDGRSFSVDLALEMPNSLFQEKDYLHGRLFHKRAFYLASLASHLSSQKSGLNVSISYGSMSNDPRLTKLILTPNKDDSPNDFTKLNAQICLIPTLSLESPIPLHRLSPSHSNLRVTSIPSQDTEAGPSNHQATPLYNNAILTCFTPRPHLLAIHALTQVPAFNDALVLLRIWANQRGYSSGSKPCVRGFQDMGPWWAFLLSAVINGEEPTQDGKPLKRKPLGRGLSSYQLFKAALDFIGKHDFVSSPVFTKAQDGHRFQPNEYMDNFPAVHVDSTSLVNLLAGIPVGSLQLLCHDAQKTLEILNRSSVSVDPFTNVFLKEQRDLMTRCDIVLRVDITSAKQRNESAAKILDHGSSTNSLFAAIDATLRTGLGNRCKATAILHPTSSSRPLAQPLPSTSELTHIFVGLVLDTQNAFRLVDHGPSADETDSTIIQRFRELWGSKAELRRFKDGRIVESVVWEVKTADERNHVPAMIVQHLLHTHFGIDGTKVVARQNGFDSMLRLPEGVSSLYQEAGVVAGFRGAIAAFDQVVRSIKALDEKLPLAILNISPNSPYLRYTSVFAPTPLPASLAPLLPGCAHYLPHIEFIIEFEKSTRWPDDLRAIQKIKLAFFERIASALMGAVEGLRANVVVGDGPGSSDIQDHAKLEVITKDGWCFAASIWHEREAHLLDRVIENKPLLPHIAATQTNYRPATGKEIREAIGGKDLYLRRFVHGPRHHRAIGALVHQFSAYAGAVRLLKRWLSAHWLLEGHISQEAVEIVTASVFVGDGRLVGVEEEYGGPGVPATKERAFSMVVEKLKDWKWEDGMFVSLYGLSASTTAESSDVVAGGDAGASKAGGTAMRAESKKGVWRLSTEMDQTGHIWTTEGPDAVVARRIQALARATYEILQRDNLEVKALFVHPTNDYDFLIKLDQSVLPRYAQNVSPDQSILDPRSNSKYANLVKRSGGSNDDVVRPGFDPAHMLFSDLRHIYADTFVLFHDPCGGDIFGGVWDPSVKDKPRPFRVLGGFSSAPLSLLKNTLNAGMDVDSTPSGLSRGKEKELVVLNCQSVLSEIERIGQGLVKEITVQVHQ</sequence>
<keyword evidence="5" id="KW-0690">Ribosome biogenesis</keyword>
<dbReference type="Gene3D" id="1.10.1410.10">
    <property type="match status" value="1"/>
</dbReference>
<protein>
    <recommendedName>
        <fullName evidence="5">U3 small nucleolar RNA-associated protein 22</fullName>
    </recommendedName>
</protein>
<keyword evidence="5" id="KW-0698">rRNA processing</keyword>
<feature type="domain" description="Nrap protein" evidence="9">
    <location>
        <begin position="519"/>
        <end position="677"/>
    </location>
</feature>
<dbReference type="GO" id="GO:0032545">
    <property type="term" value="C:CURI complex"/>
    <property type="evidence" value="ECO:0007669"/>
    <property type="project" value="TreeGrafter"/>
</dbReference>
<evidence type="ECO:0000256" key="1">
    <source>
        <dbReference type="ARBA" id="ARBA00004604"/>
    </source>
</evidence>
<dbReference type="Pfam" id="PF17405">
    <property type="entry name" value="Nrap_D4"/>
    <property type="match status" value="1"/>
</dbReference>
<comment type="subcellular location">
    <subcellularLocation>
        <location evidence="1 5">Nucleus</location>
        <location evidence="1 5">Nucleolus</location>
    </subcellularLocation>
</comment>
<dbReference type="Pfam" id="PF17403">
    <property type="entry name" value="Nrap_D2"/>
    <property type="match status" value="1"/>
</dbReference>
<dbReference type="Pfam" id="PF17406">
    <property type="entry name" value="Nrap_D5"/>
    <property type="match status" value="1"/>
</dbReference>
<keyword evidence="5" id="KW-0687">Ribonucleoprotein</keyword>
<dbReference type="PANTHER" id="PTHR17972">
    <property type="entry name" value="NUCLEOLAR RNA-ASSOCIATED PROTEIN"/>
    <property type="match status" value="1"/>
</dbReference>
<dbReference type="GO" id="GO:0034456">
    <property type="term" value="C:UTP-C complex"/>
    <property type="evidence" value="ECO:0007669"/>
    <property type="project" value="TreeGrafter"/>
</dbReference>
<name>A0A9P5ZWQ5_PLEER</name>
<dbReference type="Pfam" id="PF17407">
    <property type="entry name" value="Nrap_D6"/>
    <property type="match status" value="1"/>
</dbReference>
<dbReference type="InterPro" id="IPR035367">
    <property type="entry name" value="Nrap_D2"/>
</dbReference>
<evidence type="ECO:0000259" key="10">
    <source>
        <dbReference type="Pfam" id="PF17405"/>
    </source>
</evidence>
<dbReference type="GO" id="GO:0003723">
    <property type="term" value="F:RNA binding"/>
    <property type="evidence" value="ECO:0007669"/>
    <property type="project" value="UniProtKB-KW"/>
</dbReference>
<dbReference type="Pfam" id="PF17404">
    <property type="entry name" value="Nrap_D3"/>
    <property type="match status" value="1"/>
</dbReference>
<proteinExistence type="inferred from homology"/>
<dbReference type="AlphaFoldDB" id="A0A9P5ZWQ5"/>
<feature type="compositionally biased region" description="Acidic residues" evidence="6">
    <location>
        <begin position="34"/>
        <end position="53"/>
    </location>
</feature>
<dbReference type="GO" id="GO:0032040">
    <property type="term" value="C:small-subunit processome"/>
    <property type="evidence" value="ECO:0007669"/>
    <property type="project" value="TreeGrafter"/>
</dbReference>
<feature type="domain" description="Nrap protein" evidence="7">
    <location>
        <begin position="202"/>
        <end position="351"/>
    </location>
</feature>
<gene>
    <name evidence="13" type="ORF">BDN71DRAFT_1432038</name>
</gene>
<organism evidence="13 14">
    <name type="scientific">Pleurotus eryngii</name>
    <name type="common">Boletus of the steppes</name>
    <dbReference type="NCBI Taxonomy" id="5323"/>
    <lineage>
        <taxon>Eukaryota</taxon>
        <taxon>Fungi</taxon>
        <taxon>Dikarya</taxon>
        <taxon>Basidiomycota</taxon>
        <taxon>Agaricomycotina</taxon>
        <taxon>Agaricomycetes</taxon>
        <taxon>Agaricomycetidae</taxon>
        <taxon>Agaricales</taxon>
        <taxon>Pleurotineae</taxon>
        <taxon>Pleurotaceae</taxon>
        <taxon>Pleurotus</taxon>
    </lineage>
</organism>
<evidence type="ECO:0000256" key="6">
    <source>
        <dbReference type="SAM" id="MobiDB-lite"/>
    </source>
</evidence>
<feature type="compositionally biased region" description="Polar residues" evidence="6">
    <location>
        <begin position="61"/>
        <end position="73"/>
    </location>
</feature>
<feature type="domain" description="Nrap protein" evidence="10">
    <location>
        <begin position="691"/>
        <end position="919"/>
    </location>
</feature>
<dbReference type="EMBL" id="MU154577">
    <property type="protein sequence ID" value="KAF9494100.1"/>
    <property type="molecule type" value="Genomic_DNA"/>
</dbReference>
<dbReference type="InterPro" id="IPR005554">
    <property type="entry name" value="NOL6/Upt22"/>
</dbReference>
<keyword evidence="4 5" id="KW-0539">Nucleus</keyword>
<feature type="compositionally biased region" description="Basic and acidic residues" evidence="6">
    <location>
        <begin position="10"/>
        <end position="28"/>
    </location>
</feature>
<dbReference type="InterPro" id="IPR035082">
    <property type="entry name" value="Nrap_D1"/>
</dbReference>
<reference evidence="13" key="1">
    <citation type="submission" date="2020-11" db="EMBL/GenBank/DDBJ databases">
        <authorList>
            <consortium name="DOE Joint Genome Institute"/>
            <person name="Ahrendt S."/>
            <person name="Riley R."/>
            <person name="Andreopoulos W."/>
            <person name="Labutti K."/>
            <person name="Pangilinan J."/>
            <person name="Ruiz-Duenas F.J."/>
            <person name="Barrasa J.M."/>
            <person name="Sanchez-Garcia M."/>
            <person name="Camarero S."/>
            <person name="Miyauchi S."/>
            <person name="Serrano A."/>
            <person name="Linde D."/>
            <person name="Babiker R."/>
            <person name="Drula E."/>
            <person name="Ayuso-Fernandez I."/>
            <person name="Pacheco R."/>
            <person name="Padilla G."/>
            <person name="Ferreira P."/>
            <person name="Barriuso J."/>
            <person name="Kellner H."/>
            <person name="Castanera R."/>
            <person name="Alfaro M."/>
            <person name="Ramirez L."/>
            <person name="Pisabarro A.G."/>
            <person name="Kuo A."/>
            <person name="Tritt A."/>
            <person name="Lipzen A."/>
            <person name="He G."/>
            <person name="Yan M."/>
            <person name="Ng V."/>
            <person name="Cullen D."/>
            <person name="Martin F."/>
            <person name="Rosso M.-N."/>
            <person name="Henrissat B."/>
            <person name="Hibbett D."/>
            <person name="Martinez A.T."/>
            <person name="Grigoriev I.V."/>
        </authorList>
    </citation>
    <scope>NUCLEOTIDE SEQUENCE</scope>
    <source>
        <strain evidence="13">ATCC 90797</strain>
    </source>
</reference>
<evidence type="ECO:0000259" key="12">
    <source>
        <dbReference type="Pfam" id="PF17407"/>
    </source>
</evidence>
<evidence type="ECO:0000313" key="14">
    <source>
        <dbReference type="Proteomes" id="UP000807025"/>
    </source>
</evidence>
<feature type="domain" description="Nrap protein" evidence="8">
    <location>
        <begin position="355"/>
        <end position="513"/>
    </location>
</feature>
<dbReference type="InterPro" id="IPR035370">
    <property type="entry name" value="Nrap_D5"/>
</dbReference>
<dbReference type="InterPro" id="IPR035368">
    <property type="entry name" value="Nrap_D3"/>
</dbReference>
<evidence type="ECO:0000256" key="2">
    <source>
        <dbReference type="ARBA" id="ARBA00006674"/>
    </source>
</evidence>
<dbReference type="InterPro" id="IPR035371">
    <property type="entry name" value="Nrap_D6"/>
</dbReference>
<feature type="domain" description="Nrap protein" evidence="11">
    <location>
        <begin position="922"/>
        <end position="1093"/>
    </location>
</feature>
<dbReference type="OrthoDB" id="10251401at2759"/>
<dbReference type="PANTHER" id="PTHR17972:SF0">
    <property type="entry name" value="NUCLEOLAR PROTEIN 6"/>
    <property type="match status" value="1"/>
</dbReference>
<dbReference type="Pfam" id="PF03813">
    <property type="entry name" value="Nrap"/>
    <property type="match status" value="1"/>
</dbReference>
<dbReference type="Gene3D" id="3.30.70.3030">
    <property type="match status" value="1"/>
</dbReference>
<evidence type="ECO:0000259" key="11">
    <source>
        <dbReference type="Pfam" id="PF17406"/>
    </source>
</evidence>
<dbReference type="InterPro" id="IPR035369">
    <property type="entry name" value="Nrap_D4"/>
</dbReference>
<evidence type="ECO:0000256" key="4">
    <source>
        <dbReference type="ARBA" id="ARBA00023242"/>
    </source>
</evidence>
<dbReference type="Proteomes" id="UP000807025">
    <property type="component" value="Unassembled WGS sequence"/>
</dbReference>
<comment type="similarity">
    <text evidence="2 5">Belongs to the NRAP family.</text>
</comment>
<evidence type="ECO:0000313" key="13">
    <source>
        <dbReference type="EMBL" id="KAF9494100.1"/>
    </source>
</evidence>
<dbReference type="GO" id="GO:0006364">
    <property type="term" value="P:rRNA processing"/>
    <property type="evidence" value="ECO:0007669"/>
    <property type="project" value="UniProtKB-KW"/>
</dbReference>
<evidence type="ECO:0000259" key="7">
    <source>
        <dbReference type="Pfam" id="PF03813"/>
    </source>
</evidence>